<dbReference type="EMBL" id="JAAGAX010000003">
    <property type="protein sequence ID" value="KAF2318377.1"/>
    <property type="molecule type" value="Genomic_DNA"/>
</dbReference>
<dbReference type="Proteomes" id="UP000467840">
    <property type="component" value="Chromosome 10"/>
</dbReference>
<keyword evidence="2" id="KW-1185">Reference proteome</keyword>
<evidence type="ECO:0000313" key="1">
    <source>
        <dbReference type="EMBL" id="KAF2318377.1"/>
    </source>
</evidence>
<gene>
    <name evidence="1" type="ORF">GH714_006325</name>
</gene>
<protein>
    <recommendedName>
        <fullName evidence="3">Reverse transcriptase zinc-binding domain-containing protein</fullName>
    </recommendedName>
</protein>
<comment type="caution">
    <text evidence="1">The sequence shown here is derived from an EMBL/GenBank/DDBJ whole genome shotgun (WGS) entry which is preliminary data.</text>
</comment>
<sequence length="332" mass="37897">MTDDGLSWNMEIIRNLFNDRDVALIGQIPLLQTGRDDARFWIHDCKGIFTIKSAYKWLMGDFNASSPRESRHVDVDTSCSMRGLEIEHWRHVFVIGCLARDCWRTVLPQVLQLSSLSILSQNRAVEWLDEIFRALVVEDLMVFCVTLWAIWFARNDKLWNRRSPPVGMLKCNVDAAVFAGVGKIGTGWVVRNHEGKVLNACQYALELLSDASFLASKPATTPMDGTLKLQQSQEDAIPVNNASENNKDGHYLMMELSLKYGGQIDNYVPCRICYKFSHNKRYDDEYKKRKLLADDDEEGHQSQKKTQSYYSNVVVQGQSVATPWVLSSLLHI</sequence>
<organism evidence="1 2">
    <name type="scientific">Hevea brasiliensis</name>
    <name type="common">Para rubber tree</name>
    <name type="synonym">Siphonia brasiliensis</name>
    <dbReference type="NCBI Taxonomy" id="3981"/>
    <lineage>
        <taxon>Eukaryota</taxon>
        <taxon>Viridiplantae</taxon>
        <taxon>Streptophyta</taxon>
        <taxon>Embryophyta</taxon>
        <taxon>Tracheophyta</taxon>
        <taxon>Spermatophyta</taxon>
        <taxon>Magnoliopsida</taxon>
        <taxon>eudicotyledons</taxon>
        <taxon>Gunneridae</taxon>
        <taxon>Pentapetalae</taxon>
        <taxon>rosids</taxon>
        <taxon>fabids</taxon>
        <taxon>Malpighiales</taxon>
        <taxon>Euphorbiaceae</taxon>
        <taxon>Crotonoideae</taxon>
        <taxon>Micrandreae</taxon>
        <taxon>Hevea</taxon>
    </lineage>
</organism>
<reference evidence="1 2" key="1">
    <citation type="journal article" date="2020" name="Mol. Plant">
        <title>The Chromosome-Based Rubber Tree Genome Provides New Insights into Spurge Genome Evolution and Rubber Biosynthesis.</title>
        <authorList>
            <person name="Liu J."/>
            <person name="Shi C."/>
            <person name="Shi C.C."/>
            <person name="Li W."/>
            <person name="Zhang Q.J."/>
            <person name="Zhang Y."/>
            <person name="Li K."/>
            <person name="Lu H.F."/>
            <person name="Shi C."/>
            <person name="Zhu S.T."/>
            <person name="Xiao Z.Y."/>
            <person name="Nan H."/>
            <person name="Yue Y."/>
            <person name="Zhu X.G."/>
            <person name="Wu Y."/>
            <person name="Hong X.N."/>
            <person name="Fan G.Y."/>
            <person name="Tong Y."/>
            <person name="Zhang D."/>
            <person name="Mao C.L."/>
            <person name="Liu Y.L."/>
            <person name="Hao S.J."/>
            <person name="Liu W.Q."/>
            <person name="Lv M.Q."/>
            <person name="Zhang H.B."/>
            <person name="Liu Y."/>
            <person name="Hu-Tang G.R."/>
            <person name="Wang J.P."/>
            <person name="Wang J.H."/>
            <person name="Sun Y.H."/>
            <person name="Ni S.B."/>
            <person name="Chen W.B."/>
            <person name="Zhang X.C."/>
            <person name="Jiao Y.N."/>
            <person name="Eichler E.E."/>
            <person name="Li G.H."/>
            <person name="Liu X."/>
            <person name="Gao L.Z."/>
        </authorList>
    </citation>
    <scope>NUCLEOTIDE SEQUENCE [LARGE SCALE GENOMIC DNA]</scope>
    <source>
        <strain evidence="2">cv. GT1</strain>
        <tissue evidence="1">Leaf</tissue>
    </source>
</reference>
<evidence type="ECO:0008006" key="3">
    <source>
        <dbReference type="Google" id="ProtNLM"/>
    </source>
</evidence>
<dbReference type="AlphaFoldDB" id="A0A6A6MZ26"/>
<evidence type="ECO:0000313" key="2">
    <source>
        <dbReference type="Proteomes" id="UP000467840"/>
    </source>
</evidence>
<proteinExistence type="predicted"/>
<accession>A0A6A6MZ26</accession>
<name>A0A6A6MZ26_HEVBR</name>